<organism evidence="1 2">
    <name type="scientific">Streptomyces bohaiensis</name>
    <dbReference type="NCBI Taxonomy" id="1431344"/>
    <lineage>
        <taxon>Bacteria</taxon>
        <taxon>Bacillati</taxon>
        <taxon>Actinomycetota</taxon>
        <taxon>Actinomycetes</taxon>
        <taxon>Kitasatosporales</taxon>
        <taxon>Streptomycetaceae</taxon>
        <taxon>Streptomyces</taxon>
    </lineage>
</organism>
<comment type="caution">
    <text evidence="1">The sequence shown here is derived from an EMBL/GenBank/DDBJ whole genome shotgun (WGS) entry which is preliminary data.</text>
</comment>
<proteinExistence type="predicted"/>
<evidence type="ECO:0000313" key="1">
    <source>
        <dbReference type="EMBL" id="NJQ14106.1"/>
    </source>
</evidence>
<evidence type="ECO:0000313" key="2">
    <source>
        <dbReference type="Proteomes" id="UP000727056"/>
    </source>
</evidence>
<dbReference type="RefSeq" id="WP_168086940.1">
    <property type="nucleotide sequence ID" value="NZ_BHZH01000113.1"/>
</dbReference>
<keyword evidence="2" id="KW-1185">Reference proteome</keyword>
<sequence length="69" mass="7151">MLTVHVTVLLAAVVVARLCRRTQSRSRNDEKVTVVLVLALGVVLAPTPVGQAIFSAVGELAAGVTRAGQ</sequence>
<dbReference type="EMBL" id="JAAVJC010000015">
    <property type="protein sequence ID" value="NJQ14106.1"/>
    <property type="molecule type" value="Genomic_DNA"/>
</dbReference>
<protein>
    <submittedName>
        <fullName evidence="1">Uncharacterized protein</fullName>
    </submittedName>
</protein>
<gene>
    <name evidence="1" type="ORF">HCN52_03910</name>
</gene>
<name>A0ABX1C4G4_9ACTN</name>
<accession>A0ABX1C4G4</accession>
<reference evidence="1 2" key="1">
    <citation type="submission" date="2020-03" db="EMBL/GenBank/DDBJ databases">
        <title>Draft genome of Streptomyces sp. ventii, isolated from the Axial Seamount in the Pacific Ocean, and resequencing of the two type strains Streptomyces lonarensis strain NCL 716 and Streptomyces bohaiensis strain 11A07.</title>
        <authorList>
            <person name="Loughran R.M."/>
            <person name="Pfannmuller K.M."/>
            <person name="Wasson B.J."/>
            <person name="Deadmond M.C."/>
            <person name="Paddock B.E."/>
            <person name="Koyack M.J."/>
            <person name="Gallegos D.A."/>
            <person name="Mitchell E.A."/>
            <person name="Ushijima B."/>
            <person name="Saw J.H."/>
            <person name="Mcphail K.L."/>
            <person name="Videau P."/>
        </authorList>
    </citation>
    <scope>NUCLEOTIDE SEQUENCE [LARGE SCALE GENOMIC DNA]</scope>
    <source>
        <strain evidence="1 2">11A07</strain>
    </source>
</reference>
<dbReference type="Proteomes" id="UP000727056">
    <property type="component" value="Unassembled WGS sequence"/>
</dbReference>